<proteinExistence type="predicted"/>
<dbReference type="EMBL" id="DVFJ01000013">
    <property type="protein sequence ID" value="HIQ71484.1"/>
    <property type="molecule type" value="Genomic_DNA"/>
</dbReference>
<reference evidence="1" key="1">
    <citation type="submission" date="2020-10" db="EMBL/GenBank/DDBJ databases">
        <authorList>
            <person name="Gilroy R."/>
        </authorList>
    </citation>
    <scope>NUCLEOTIDE SEQUENCE</scope>
    <source>
        <strain evidence="1">ChiSxjej2B14-6234</strain>
    </source>
</reference>
<evidence type="ECO:0000313" key="2">
    <source>
        <dbReference type="Proteomes" id="UP000886887"/>
    </source>
</evidence>
<sequence length="198" mass="21174">MKKKRLWIALAGAVVLVAAAIGVAVALNSDTGDGYKLVASPDGGRARVVARVVQPEGYALSEDSDVDGEEPEYYFEPESDESPVRFLYYTTGYGDSQSVAEAAIAAYTTFYDEFASSEVAERTLADRTFLSFDYTAAYPNAEETAMVYEQSAVCYFPVGGDAFVVCIVSLSFDGSDAYLDAEALDAYVAQACGAVNLL</sequence>
<reference evidence="1" key="2">
    <citation type="journal article" date="2021" name="PeerJ">
        <title>Extensive microbial diversity within the chicken gut microbiome revealed by metagenomics and culture.</title>
        <authorList>
            <person name="Gilroy R."/>
            <person name="Ravi A."/>
            <person name="Getino M."/>
            <person name="Pursley I."/>
            <person name="Horton D.L."/>
            <person name="Alikhan N.F."/>
            <person name="Baker D."/>
            <person name="Gharbi K."/>
            <person name="Hall N."/>
            <person name="Watson M."/>
            <person name="Adriaenssens E.M."/>
            <person name="Foster-Nyarko E."/>
            <person name="Jarju S."/>
            <person name="Secka A."/>
            <person name="Antonio M."/>
            <person name="Oren A."/>
            <person name="Chaudhuri R.R."/>
            <person name="La Ragione R."/>
            <person name="Hildebrand F."/>
            <person name="Pallen M.J."/>
        </authorList>
    </citation>
    <scope>NUCLEOTIDE SEQUENCE</scope>
    <source>
        <strain evidence="1">ChiSxjej2B14-6234</strain>
    </source>
</reference>
<name>A0A9D0Z9K1_9FIRM</name>
<protein>
    <submittedName>
        <fullName evidence="1">Uncharacterized protein</fullName>
    </submittedName>
</protein>
<accession>A0A9D0Z9K1</accession>
<dbReference type="AlphaFoldDB" id="A0A9D0Z9K1"/>
<gene>
    <name evidence="1" type="ORF">IAB73_04655</name>
</gene>
<dbReference type="Proteomes" id="UP000886887">
    <property type="component" value="Unassembled WGS sequence"/>
</dbReference>
<comment type="caution">
    <text evidence="1">The sequence shown here is derived from an EMBL/GenBank/DDBJ whole genome shotgun (WGS) entry which is preliminary data.</text>
</comment>
<organism evidence="1 2">
    <name type="scientific">Candidatus Onthenecus intestinigallinarum</name>
    <dbReference type="NCBI Taxonomy" id="2840875"/>
    <lineage>
        <taxon>Bacteria</taxon>
        <taxon>Bacillati</taxon>
        <taxon>Bacillota</taxon>
        <taxon>Clostridia</taxon>
        <taxon>Eubacteriales</taxon>
        <taxon>Candidatus Onthenecus</taxon>
    </lineage>
</organism>
<evidence type="ECO:0000313" key="1">
    <source>
        <dbReference type="EMBL" id="HIQ71484.1"/>
    </source>
</evidence>